<evidence type="ECO:0000313" key="2">
    <source>
        <dbReference type="EMBL" id="SVE05332.1"/>
    </source>
</evidence>
<feature type="domain" description="Lon N-terminal" evidence="1">
    <location>
        <begin position="17"/>
        <end position="197"/>
    </location>
</feature>
<organism evidence="2">
    <name type="scientific">marine metagenome</name>
    <dbReference type="NCBI Taxonomy" id="408172"/>
    <lineage>
        <taxon>unclassified sequences</taxon>
        <taxon>metagenomes</taxon>
        <taxon>ecological metagenomes</taxon>
    </lineage>
</organism>
<dbReference type="GO" id="GO:0004252">
    <property type="term" value="F:serine-type endopeptidase activity"/>
    <property type="evidence" value="ECO:0007669"/>
    <property type="project" value="InterPro"/>
</dbReference>
<dbReference type="PANTHER" id="PTHR10046">
    <property type="entry name" value="ATP DEPENDENT LON PROTEASE FAMILY MEMBER"/>
    <property type="match status" value="1"/>
</dbReference>
<accession>A0A383ACB0</accession>
<sequence length="197" mass="22645">MSDSKPKFQNSREKITLPMLPMRDIVVFPHMTAPFFIGRPLSITALEEALSKDRQIFVVAQEDPLVEEPEEKNLFRMGTIGRVLQIMRLHNGTIKALFEAQSRARLYSARLSEPYYSATVKPISESAENKPEIVAISKNVRNEFKRYLKEVKRHSEGIEKLAIDSETPHRLADRIAPLLNMDLEKKQTLLEVTDPMR</sequence>
<dbReference type="InterPro" id="IPR027065">
    <property type="entry name" value="Lon_Prtase"/>
</dbReference>
<dbReference type="GO" id="GO:0030163">
    <property type="term" value="P:protein catabolic process"/>
    <property type="evidence" value="ECO:0007669"/>
    <property type="project" value="InterPro"/>
</dbReference>
<reference evidence="2" key="1">
    <citation type="submission" date="2018-05" db="EMBL/GenBank/DDBJ databases">
        <authorList>
            <person name="Lanie J.A."/>
            <person name="Ng W.-L."/>
            <person name="Kazmierczak K.M."/>
            <person name="Andrzejewski T.M."/>
            <person name="Davidsen T.M."/>
            <person name="Wayne K.J."/>
            <person name="Tettelin H."/>
            <person name="Glass J.I."/>
            <person name="Rusch D."/>
            <person name="Podicherti R."/>
            <person name="Tsui H.-C.T."/>
            <person name="Winkler M.E."/>
        </authorList>
    </citation>
    <scope>NUCLEOTIDE SEQUENCE</scope>
</reference>
<dbReference type="InterPro" id="IPR046336">
    <property type="entry name" value="Lon_prtase_N_sf"/>
</dbReference>
<dbReference type="SUPFAM" id="SSF88697">
    <property type="entry name" value="PUA domain-like"/>
    <property type="match status" value="1"/>
</dbReference>
<dbReference type="EMBL" id="UINC01190942">
    <property type="protein sequence ID" value="SVE05332.1"/>
    <property type="molecule type" value="Genomic_DNA"/>
</dbReference>
<proteinExistence type="predicted"/>
<protein>
    <recommendedName>
        <fullName evidence="1">Lon N-terminal domain-containing protein</fullName>
    </recommendedName>
</protein>
<feature type="non-terminal residue" evidence="2">
    <location>
        <position position="197"/>
    </location>
</feature>
<dbReference type="GO" id="GO:0005524">
    <property type="term" value="F:ATP binding"/>
    <property type="evidence" value="ECO:0007669"/>
    <property type="project" value="InterPro"/>
</dbReference>
<evidence type="ECO:0000259" key="1">
    <source>
        <dbReference type="PROSITE" id="PS51787"/>
    </source>
</evidence>
<dbReference type="AlphaFoldDB" id="A0A383ACB0"/>
<gene>
    <name evidence="2" type="ORF">METZ01_LOCUS458186</name>
</gene>
<dbReference type="SMART" id="SM00464">
    <property type="entry name" value="LON"/>
    <property type="match status" value="1"/>
</dbReference>
<dbReference type="Gene3D" id="1.20.58.1480">
    <property type="match status" value="1"/>
</dbReference>
<dbReference type="PROSITE" id="PS51787">
    <property type="entry name" value="LON_N"/>
    <property type="match status" value="1"/>
</dbReference>
<dbReference type="GO" id="GO:0004176">
    <property type="term" value="F:ATP-dependent peptidase activity"/>
    <property type="evidence" value="ECO:0007669"/>
    <property type="project" value="InterPro"/>
</dbReference>
<dbReference type="InterPro" id="IPR003111">
    <property type="entry name" value="Lon_prtase_N"/>
</dbReference>
<dbReference type="InterPro" id="IPR015947">
    <property type="entry name" value="PUA-like_sf"/>
</dbReference>
<name>A0A383ACB0_9ZZZZ</name>
<dbReference type="Pfam" id="PF02190">
    <property type="entry name" value="LON_substr_bdg"/>
    <property type="match status" value="1"/>
</dbReference>
<dbReference type="Gene3D" id="2.30.130.40">
    <property type="entry name" value="LON domain-like"/>
    <property type="match status" value="1"/>
</dbReference>